<dbReference type="Pfam" id="PF12796">
    <property type="entry name" value="Ank_2"/>
    <property type="match status" value="1"/>
</dbReference>
<evidence type="ECO:0000313" key="6">
    <source>
        <dbReference type="Proteomes" id="UP000298327"/>
    </source>
</evidence>
<keyword evidence="6" id="KW-1185">Reference proteome</keyword>
<feature type="compositionally biased region" description="Low complexity" evidence="4">
    <location>
        <begin position="318"/>
        <end position="337"/>
    </location>
</feature>
<accession>A0A4Y9YVM9</accession>
<keyword evidence="2 3" id="KW-0040">ANK repeat</keyword>
<feature type="repeat" description="ANK" evidence="3">
    <location>
        <begin position="125"/>
        <end position="157"/>
    </location>
</feature>
<dbReference type="InterPro" id="IPR036770">
    <property type="entry name" value="Ankyrin_rpt-contain_sf"/>
</dbReference>
<evidence type="ECO:0000256" key="3">
    <source>
        <dbReference type="PROSITE-ProRule" id="PRU00023"/>
    </source>
</evidence>
<feature type="repeat" description="ANK" evidence="3">
    <location>
        <begin position="158"/>
        <end position="190"/>
    </location>
</feature>
<evidence type="ECO:0000256" key="1">
    <source>
        <dbReference type="ARBA" id="ARBA00022737"/>
    </source>
</evidence>
<feature type="region of interest" description="Disordered" evidence="4">
    <location>
        <begin position="233"/>
        <end position="359"/>
    </location>
</feature>
<dbReference type="PROSITE" id="PS50088">
    <property type="entry name" value="ANK_REPEAT"/>
    <property type="match status" value="2"/>
</dbReference>
<dbReference type="AlphaFoldDB" id="A0A4Y9YVM9"/>
<feature type="compositionally biased region" description="Polar residues" evidence="4">
    <location>
        <begin position="501"/>
        <end position="513"/>
    </location>
</feature>
<feature type="compositionally biased region" description="Polar residues" evidence="4">
    <location>
        <begin position="384"/>
        <end position="394"/>
    </location>
</feature>
<dbReference type="SMART" id="SM00248">
    <property type="entry name" value="ANK"/>
    <property type="match status" value="3"/>
</dbReference>
<gene>
    <name evidence="5" type="ORF">EVG20_g5454</name>
</gene>
<protein>
    <recommendedName>
        <fullName evidence="7">Ankyrin</fullName>
    </recommendedName>
</protein>
<dbReference type="PRINTS" id="PR01415">
    <property type="entry name" value="ANKYRIN"/>
</dbReference>
<reference evidence="5 6" key="1">
    <citation type="submission" date="2019-02" db="EMBL/GenBank/DDBJ databases">
        <title>Genome sequencing of the rare red list fungi Dentipellis fragilis.</title>
        <authorList>
            <person name="Buettner E."/>
            <person name="Kellner H."/>
        </authorList>
    </citation>
    <scope>NUCLEOTIDE SEQUENCE [LARGE SCALE GENOMIC DNA]</scope>
    <source>
        <strain evidence="5 6">DSM 105465</strain>
    </source>
</reference>
<keyword evidence="1" id="KW-0677">Repeat</keyword>
<feature type="compositionally biased region" description="Low complexity" evidence="4">
    <location>
        <begin position="528"/>
        <end position="544"/>
    </location>
</feature>
<feature type="compositionally biased region" description="Polar residues" evidence="4">
    <location>
        <begin position="250"/>
        <end position="260"/>
    </location>
</feature>
<feature type="region of interest" description="Disordered" evidence="4">
    <location>
        <begin position="380"/>
        <end position="578"/>
    </location>
</feature>
<dbReference type="PROSITE" id="PS50297">
    <property type="entry name" value="ANK_REP_REGION"/>
    <property type="match status" value="2"/>
</dbReference>
<feature type="compositionally biased region" description="Polar residues" evidence="4">
    <location>
        <begin position="349"/>
        <end position="358"/>
    </location>
</feature>
<evidence type="ECO:0000256" key="4">
    <source>
        <dbReference type="SAM" id="MobiDB-lite"/>
    </source>
</evidence>
<name>A0A4Y9YVM9_9AGAM</name>
<feature type="compositionally biased region" description="Polar residues" evidence="4">
    <location>
        <begin position="447"/>
        <end position="468"/>
    </location>
</feature>
<dbReference type="OrthoDB" id="341259at2759"/>
<sequence>MAEKDATARLRRAVQENNLFLVKRLIQRTDMRNPDPGPKRFTSLAWAAALGHEETFEFLLNAGHDDDELSRDSENNTILILLADLKAPITWSLGTVDPDFMGAALRMARLYYDRYPFILDWSNLQGKTALHTAALKGNEELVRMFCDLGADFDLSDNQGNTPLHYASAWGHIPIVQLLIERGCQYAARNNDGFTPSDYAYSFSTRDTLQDTARTQFELNKKARRVFAQAAARGTEWNGAEMPSPMRSTRPLDTSSANRMRSGSGASHTTATSDSGDIDSSSLPSAKSLNGQRSASLHSQISGPPWSSTSTPLPPIPRPSQSGASSASSTSTFSVPSPSAAPPPQPSGSHLPTGSNPASALSPIATRMREQDASAMEKYLRRNRSGSGSTDVKSQNSSNPSSAGPSANGDDITSLPVSGSVAPRRHLRPSVSAAQLRSNPKPPFIITTHASQDMSRSRAGTNPTSSQTVPPLFASPSERPTPTSPARPPATPSRGGSYGPIQETQEPENYTGPSSEYAKFPEPPSEPKSAGSATTPSAGSTPTATRRLPFHILSKPLPSIDQHLHNSGHRRGGSIPSLR</sequence>
<evidence type="ECO:0000313" key="5">
    <source>
        <dbReference type="EMBL" id="TFY65641.1"/>
    </source>
</evidence>
<feature type="compositionally biased region" description="Low complexity" evidence="4">
    <location>
        <begin position="261"/>
        <end position="274"/>
    </location>
</feature>
<dbReference type="InterPro" id="IPR002110">
    <property type="entry name" value="Ankyrin_rpt"/>
</dbReference>
<evidence type="ECO:0000256" key="2">
    <source>
        <dbReference type="ARBA" id="ARBA00023043"/>
    </source>
</evidence>
<dbReference type="Gene3D" id="1.25.40.20">
    <property type="entry name" value="Ankyrin repeat-containing domain"/>
    <property type="match status" value="2"/>
</dbReference>
<organism evidence="5 6">
    <name type="scientific">Dentipellis fragilis</name>
    <dbReference type="NCBI Taxonomy" id="205917"/>
    <lineage>
        <taxon>Eukaryota</taxon>
        <taxon>Fungi</taxon>
        <taxon>Dikarya</taxon>
        <taxon>Basidiomycota</taxon>
        <taxon>Agaricomycotina</taxon>
        <taxon>Agaricomycetes</taxon>
        <taxon>Russulales</taxon>
        <taxon>Hericiaceae</taxon>
        <taxon>Dentipellis</taxon>
    </lineage>
</organism>
<feature type="compositionally biased region" description="Low complexity" evidence="4">
    <location>
        <begin position="395"/>
        <end position="408"/>
    </location>
</feature>
<feature type="compositionally biased region" description="Low complexity" evidence="4">
    <location>
        <begin position="301"/>
        <end position="310"/>
    </location>
</feature>
<feature type="compositionally biased region" description="Polar residues" evidence="4">
    <location>
        <begin position="277"/>
        <end position="300"/>
    </location>
</feature>
<dbReference type="PANTHER" id="PTHR24171">
    <property type="entry name" value="ANKYRIN REPEAT DOMAIN-CONTAINING PROTEIN 39-RELATED"/>
    <property type="match status" value="1"/>
</dbReference>
<dbReference type="Proteomes" id="UP000298327">
    <property type="component" value="Unassembled WGS sequence"/>
</dbReference>
<proteinExistence type="predicted"/>
<comment type="caution">
    <text evidence="5">The sequence shown here is derived from an EMBL/GenBank/DDBJ whole genome shotgun (WGS) entry which is preliminary data.</text>
</comment>
<dbReference type="EMBL" id="SEOQ01000322">
    <property type="protein sequence ID" value="TFY65641.1"/>
    <property type="molecule type" value="Genomic_DNA"/>
</dbReference>
<feature type="compositionally biased region" description="Pro residues" evidence="4">
    <location>
        <begin position="481"/>
        <end position="490"/>
    </location>
</feature>
<dbReference type="SUPFAM" id="SSF48403">
    <property type="entry name" value="Ankyrin repeat"/>
    <property type="match status" value="1"/>
</dbReference>
<evidence type="ECO:0008006" key="7">
    <source>
        <dbReference type="Google" id="ProtNLM"/>
    </source>
</evidence>
<dbReference type="STRING" id="205917.A0A4Y9YVM9"/>